<reference evidence="1 2" key="1">
    <citation type="submission" date="2014-04" db="EMBL/GenBank/DDBJ databases">
        <authorList>
            <consortium name="DOE Joint Genome Institute"/>
            <person name="Kuo A."/>
            <person name="Kohler A."/>
            <person name="Costa M.D."/>
            <person name="Nagy L.G."/>
            <person name="Floudas D."/>
            <person name="Copeland A."/>
            <person name="Barry K.W."/>
            <person name="Cichocki N."/>
            <person name="Veneault-Fourrey C."/>
            <person name="LaButti K."/>
            <person name="Lindquist E.A."/>
            <person name="Lipzen A."/>
            <person name="Lundell T."/>
            <person name="Morin E."/>
            <person name="Murat C."/>
            <person name="Sun H."/>
            <person name="Tunlid A."/>
            <person name="Henrissat B."/>
            <person name="Grigoriev I.V."/>
            <person name="Hibbett D.S."/>
            <person name="Martin F."/>
            <person name="Nordberg H.P."/>
            <person name="Cantor M.N."/>
            <person name="Hua S.X."/>
        </authorList>
    </citation>
    <scope>NUCLEOTIDE SEQUENCE [LARGE SCALE GENOMIC DNA]</scope>
    <source>
        <strain evidence="1 2">441</strain>
    </source>
</reference>
<protein>
    <submittedName>
        <fullName evidence="1">Uncharacterized protein</fullName>
    </submittedName>
</protein>
<evidence type="ECO:0000313" key="1">
    <source>
        <dbReference type="EMBL" id="KIK25140.1"/>
    </source>
</evidence>
<organism evidence="1 2">
    <name type="scientific">Pisolithus microcarpus 441</name>
    <dbReference type="NCBI Taxonomy" id="765257"/>
    <lineage>
        <taxon>Eukaryota</taxon>
        <taxon>Fungi</taxon>
        <taxon>Dikarya</taxon>
        <taxon>Basidiomycota</taxon>
        <taxon>Agaricomycotina</taxon>
        <taxon>Agaricomycetes</taxon>
        <taxon>Agaricomycetidae</taxon>
        <taxon>Boletales</taxon>
        <taxon>Sclerodermatineae</taxon>
        <taxon>Pisolithaceae</taxon>
        <taxon>Pisolithus</taxon>
    </lineage>
</organism>
<dbReference type="EMBL" id="KN833710">
    <property type="protein sequence ID" value="KIK25140.1"/>
    <property type="molecule type" value="Genomic_DNA"/>
</dbReference>
<sequence>IIALSLRRLKDNLEGYGQYPSSGEICNAFSRIQTGVPNSCECDTSGFMWYHSS</sequence>
<name>A0A0C9YJM2_9AGAM</name>
<feature type="non-terminal residue" evidence="1">
    <location>
        <position position="1"/>
    </location>
</feature>
<dbReference type="HOGENOM" id="CLU_3074367_0_0_1"/>
<reference evidence="2" key="2">
    <citation type="submission" date="2015-01" db="EMBL/GenBank/DDBJ databases">
        <title>Evolutionary Origins and Diversification of the Mycorrhizal Mutualists.</title>
        <authorList>
            <consortium name="DOE Joint Genome Institute"/>
            <consortium name="Mycorrhizal Genomics Consortium"/>
            <person name="Kohler A."/>
            <person name="Kuo A."/>
            <person name="Nagy L.G."/>
            <person name="Floudas D."/>
            <person name="Copeland A."/>
            <person name="Barry K.W."/>
            <person name="Cichocki N."/>
            <person name="Veneault-Fourrey C."/>
            <person name="LaButti K."/>
            <person name="Lindquist E.A."/>
            <person name="Lipzen A."/>
            <person name="Lundell T."/>
            <person name="Morin E."/>
            <person name="Murat C."/>
            <person name="Riley R."/>
            <person name="Ohm R."/>
            <person name="Sun H."/>
            <person name="Tunlid A."/>
            <person name="Henrissat B."/>
            <person name="Grigoriev I.V."/>
            <person name="Hibbett D.S."/>
            <person name="Martin F."/>
        </authorList>
    </citation>
    <scope>NUCLEOTIDE SEQUENCE [LARGE SCALE GENOMIC DNA]</scope>
    <source>
        <strain evidence="2">441</strain>
    </source>
</reference>
<evidence type="ECO:0000313" key="2">
    <source>
        <dbReference type="Proteomes" id="UP000054018"/>
    </source>
</evidence>
<dbReference type="AlphaFoldDB" id="A0A0C9YJM2"/>
<gene>
    <name evidence="1" type="ORF">PISMIDRAFT_677373</name>
</gene>
<dbReference type="Proteomes" id="UP000054018">
    <property type="component" value="Unassembled WGS sequence"/>
</dbReference>
<keyword evidence="2" id="KW-1185">Reference proteome</keyword>
<proteinExistence type="predicted"/>
<accession>A0A0C9YJM2</accession>